<feature type="coiled-coil region" evidence="1">
    <location>
        <begin position="45"/>
        <end position="79"/>
    </location>
</feature>
<dbReference type="AlphaFoldDB" id="B9T5J4"/>
<protein>
    <submittedName>
        <fullName evidence="2">Uncharacterized protein</fullName>
    </submittedName>
</protein>
<dbReference type="Proteomes" id="UP000008311">
    <property type="component" value="Unassembled WGS sequence"/>
</dbReference>
<evidence type="ECO:0000313" key="3">
    <source>
        <dbReference type="Proteomes" id="UP000008311"/>
    </source>
</evidence>
<sequence>MDPACCLHRGPCMQTQPGDCHFFEWVEDKLTDKMKEALLKLVSNKAVLDEKLKFEEAKKNVLEENLKKIEAERRAIICELYAENESKALMKIERN</sequence>
<evidence type="ECO:0000313" key="2">
    <source>
        <dbReference type="EMBL" id="EEF28869.1"/>
    </source>
</evidence>
<keyword evidence="3" id="KW-1185">Reference proteome</keyword>
<accession>B9T5J4</accession>
<name>B9T5J4_RICCO</name>
<dbReference type="EMBL" id="EQ974532">
    <property type="protein sequence ID" value="EEF28869.1"/>
    <property type="molecule type" value="Genomic_DNA"/>
</dbReference>
<gene>
    <name evidence="2" type="ORF">RCOM_0264040</name>
</gene>
<proteinExistence type="predicted"/>
<reference evidence="3" key="1">
    <citation type="journal article" date="2010" name="Nat. Biotechnol.">
        <title>Draft genome sequence of the oilseed species Ricinus communis.</title>
        <authorList>
            <person name="Chan A.P."/>
            <person name="Crabtree J."/>
            <person name="Zhao Q."/>
            <person name="Lorenzi H."/>
            <person name="Orvis J."/>
            <person name="Puiu D."/>
            <person name="Melake-Berhan A."/>
            <person name="Jones K.M."/>
            <person name="Redman J."/>
            <person name="Chen G."/>
            <person name="Cahoon E.B."/>
            <person name="Gedil M."/>
            <person name="Stanke M."/>
            <person name="Haas B.J."/>
            <person name="Wortman J.R."/>
            <person name="Fraser-Liggett C.M."/>
            <person name="Ravel J."/>
            <person name="Rabinowicz P.D."/>
        </authorList>
    </citation>
    <scope>NUCLEOTIDE SEQUENCE [LARGE SCALE GENOMIC DNA]</scope>
    <source>
        <strain evidence="3">cv. Hale</strain>
    </source>
</reference>
<organism evidence="2 3">
    <name type="scientific">Ricinus communis</name>
    <name type="common">Castor bean</name>
    <dbReference type="NCBI Taxonomy" id="3988"/>
    <lineage>
        <taxon>Eukaryota</taxon>
        <taxon>Viridiplantae</taxon>
        <taxon>Streptophyta</taxon>
        <taxon>Embryophyta</taxon>
        <taxon>Tracheophyta</taxon>
        <taxon>Spermatophyta</taxon>
        <taxon>Magnoliopsida</taxon>
        <taxon>eudicotyledons</taxon>
        <taxon>Gunneridae</taxon>
        <taxon>Pentapetalae</taxon>
        <taxon>rosids</taxon>
        <taxon>fabids</taxon>
        <taxon>Malpighiales</taxon>
        <taxon>Euphorbiaceae</taxon>
        <taxon>Acalyphoideae</taxon>
        <taxon>Acalypheae</taxon>
        <taxon>Ricinus</taxon>
    </lineage>
</organism>
<keyword evidence="1" id="KW-0175">Coiled coil</keyword>
<evidence type="ECO:0000256" key="1">
    <source>
        <dbReference type="SAM" id="Coils"/>
    </source>
</evidence>
<dbReference type="InParanoid" id="B9T5J4"/>